<dbReference type="Pfam" id="PF12680">
    <property type="entry name" value="SnoaL_2"/>
    <property type="match status" value="1"/>
</dbReference>
<feature type="domain" description="SnoaL-like" evidence="1">
    <location>
        <begin position="10"/>
        <end position="116"/>
    </location>
</feature>
<dbReference type="InterPro" id="IPR032710">
    <property type="entry name" value="NTF2-like_dom_sf"/>
</dbReference>
<dbReference type="STRING" id="1365950.SAMN05428963_104114"/>
<protein>
    <recommendedName>
        <fullName evidence="1">SnoaL-like domain-containing protein</fullName>
    </recommendedName>
</protein>
<dbReference type="Gene3D" id="3.10.450.50">
    <property type="match status" value="1"/>
</dbReference>
<dbReference type="AlphaFoldDB" id="A0A1T4PQV3"/>
<evidence type="ECO:0000313" key="2">
    <source>
        <dbReference type="EMBL" id="SJZ94014.1"/>
    </source>
</evidence>
<accession>A0A1T4PQV3</accession>
<gene>
    <name evidence="2" type="ORF">SAMN05428963_104114</name>
</gene>
<sequence length="137" mass="15135">MGQEASARLIRAFIDAFNQSDWSAMARLVDEEVVFDTGEGERLIGREAFHTFFVTRSRYFRERMADAEIFTGQNDTRGAAEVTLRGEYLETVSGLPEARGQSYALSAGLFFDIDAGCFSRVSLAYDRPALAALLSSG</sequence>
<evidence type="ECO:0000313" key="3">
    <source>
        <dbReference type="Proteomes" id="UP000190135"/>
    </source>
</evidence>
<dbReference type="SUPFAM" id="SSF54427">
    <property type="entry name" value="NTF2-like"/>
    <property type="match status" value="1"/>
</dbReference>
<dbReference type="EMBL" id="FUXL01000004">
    <property type="protein sequence ID" value="SJZ94014.1"/>
    <property type="molecule type" value="Genomic_DNA"/>
</dbReference>
<keyword evidence="3" id="KW-1185">Reference proteome</keyword>
<organism evidence="2 3">
    <name type="scientific">Consotaella salsifontis</name>
    <dbReference type="NCBI Taxonomy" id="1365950"/>
    <lineage>
        <taxon>Bacteria</taxon>
        <taxon>Pseudomonadati</taxon>
        <taxon>Pseudomonadota</taxon>
        <taxon>Alphaproteobacteria</taxon>
        <taxon>Hyphomicrobiales</taxon>
        <taxon>Aurantimonadaceae</taxon>
        <taxon>Consotaella</taxon>
    </lineage>
</organism>
<evidence type="ECO:0000259" key="1">
    <source>
        <dbReference type="Pfam" id="PF12680"/>
    </source>
</evidence>
<dbReference type="InterPro" id="IPR037401">
    <property type="entry name" value="SnoaL-like"/>
</dbReference>
<proteinExistence type="predicted"/>
<name>A0A1T4PQV3_9HYPH</name>
<dbReference type="RefSeq" id="WP_165690805.1">
    <property type="nucleotide sequence ID" value="NZ_FUXL01000004.1"/>
</dbReference>
<reference evidence="2 3" key="1">
    <citation type="submission" date="2017-02" db="EMBL/GenBank/DDBJ databases">
        <authorList>
            <person name="Peterson S.W."/>
        </authorList>
    </citation>
    <scope>NUCLEOTIDE SEQUENCE [LARGE SCALE GENOMIC DNA]</scope>
    <source>
        <strain evidence="2 3">USBA 369</strain>
    </source>
</reference>
<dbReference type="Proteomes" id="UP000190135">
    <property type="component" value="Unassembled WGS sequence"/>
</dbReference>